<evidence type="ECO:0008006" key="5">
    <source>
        <dbReference type="Google" id="ProtNLM"/>
    </source>
</evidence>
<proteinExistence type="predicted"/>
<evidence type="ECO:0000256" key="2">
    <source>
        <dbReference type="SAM" id="Phobius"/>
    </source>
</evidence>
<dbReference type="AlphaFoldDB" id="A0AA82N8D8"/>
<dbReference type="Proteomes" id="UP000008854">
    <property type="component" value="Unassembled WGS sequence"/>
</dbReference>
<evidence type="ECO:0000313" key="4">
    <source>
        <dbReference type="WBParaSite" id="Smp_349370.1"/>
    </source>
</evidence>
<reference evidence="3" key="1">
    <citation type="journal article" date="2012" name="PLoS Negl. Trop. Dis.">
        <title>A systematically improved high quality genome and transcriptome of the human blood fluke Schistosoma mansoni.</title>
        <authorList>
            <person name="Protasio A.V."/>
            <person name="Tsai I.J."/>
            <person name="Babbage A."/>
            <person name="Nichol S."/>
            <person name="Hunt M."/>
            <person name="Aslett M.A."/>
            <person name="De Silva N."/>
            <person name="Velarde G.S."/>
            <person name="Anderson T.J."/>
            <person name="Clark R.C."/>
            <person name="Davidson C."/>
            <person name="Dillon G.P."/>
            <person name="Holroyd N.E."/>
            <person name="LoVerde P.T."/>
            <person name="Lloyd C."/>
            <person name="McQuillan J."/>
            <person name="Oliveira G."/>
            <person name="Otto T.D."/>
            <person name="Parker-Manuel S.J."/>
            <person name="Quail M.A."/>
            <person name="Wilson R.A."/>
            <person name="Zerlotini A."/>
            <person name="Dunne D.W."/>
            <person name="Berriman M."/>
        </authorList>
    </citation>
    <scope>NUCLEOTIDE SEQUENCE [LARGE SCALE GENOMIC DNA]</scope>
    <source>
        <strain evidence="3">Puerto Rican</strain>
    </source>
</reference>
<keyword evidence="2" id="KW-1133">Transmembrane helix</keyword>
<feature type="compositionally biased region" description="Basic and acidic residues" evidence="1">
    <location>
        <begin position="234"/>
        <end position="245"/>
    </location>
</feature>
<keyword evidence="2" id="KW-0812">Transmembrane</keyword>
<sequence>MIRLNQTFPNVSRMFEKLSSNNSIIPKLKFKFHGTEISKFDIFPEGYIDLYGKKHIGKIGFYVDRSKKIKCEFSNKKKQFAIRWSFFVEVEGSLVEAKATFLIKKNGKISFYYDDIPHAINKYKKSSTFSGKIQCGGDEKLINADVPEKWIKTGTLVEYEISGDCTRPKSFAVCEGAMTPDTSCFWCDKAKMWINGNDDDTSELKYNGCLIEYSLNVDDSSELTLTKQKETDLEKKLRKTTENNESHSNQTAETKGKPRNLLYIIIPIAISFVVLSIGCVIGMWLYRKHKINP</sequence>
<protein>
    <recommendedName>
        <fullName evidence="5">Egg protein CP391S-like protein</fullName>
    </recommendedName>
</protein>
<evidence type="ECO:0000313" key="3">
    <source>
        <dbReference type="Proteomes" id="UP000008854"/>
    </source>
</evidence>
<evidence type="ECO:0000256" key="1">
    <source>
        <dbReference type="SAM" id="MobiDB-lite"/>
    </source>
</evidence>
<keyword evidence="2" id="KW-0472">Membrane</keyword>
<feature type="transmembrane region" description="Helical" evidence="2">
    <location>
        <begin position="261"/>
        <end position="286"/>
    </location>
</feature>
<dbReference type="WBParaSite" id="Smp_349370.1">
    <property type="protein sequence ID" value="Smp_349370.1"/>
    <property type="gene ID" value="Smp_349370"/>
</dbReference>
<feature type="region of interest" description="Disordered" evidence="1">
    <location>
        <begin position="234"/>
        <end position="253"/>
    </location>
</feature>
<accession>A0AA82N8D8</accession>
<reference evidence="4" key="2">
    <citation type="submission" date="2023-11" db="UniProtKB">
        <authorList>
            <consortium name="WormBaseParasite"/>
        </authorList>
    </citation>
    <scope>IDENTIFICATION</scope>
    <source>
        <strain evidence="4">Puerto Rican</strain>
    </source>
</reference>
<name>A0AA82N8D8_SCHMA</name>
<organism evidence="3 4">
    <name type="scientific">Schistosoma mansoni</name>
    <name type="common">Blood fluke</name>
    <dbReference type="NCBI Taxonomy" id="6183"/>
    <lineage>
        <taxon>Eukaryota</taxon>
        <taxon>Metazoa</taxon>
        <taxon>Spiralia</taxon>
        <taxon>Lophotrochozoa</taxon>
        <taxon>Platyhelminthes</taxon>
        <taxon>Trematoda</taxon>
        <taxon>Digenea</taxon>
        <taxon>Strigeidida</taxon>
        <taxon>Schistosomatoidea</taxon>
        <taxon>Schistosomatidae</taxon>
        <taxon>Schistosoma</taxon>
    </lineage>
</organism>
<keyword evidence="3" id="KW-1185">Reference proteome</keyword>